<dbReference type="AlphaFoldDB" id="A0A1X7RT24"/>
<gene>
    <name evidence="2" type="ORF">ZT3D7_G5735</name>
</gene>
<keyword evidence="3" id="KW-1185">Reference proteome</keyword>
<evidence type="ECO:0000313" key="2">
    <source>
        <dbReference type="EMBL" id="SMQ50582.1"/>
    </source>
</evidence>
<evidence type="ECO:0000313" key="3">
    <source>
        <dbReference type="Proteomes" id="UP000215127"/>
    </source>
</evidence>
<protein>
    <submittedName>
        <fullName evidence="2">Uncharacterized protein</fullName>
    </submittedName>
</protein>
<reference evidence="2 3" key="1">
    <citation type="submission" date="2016-06" db="EMBL/GenBank/DDBJ databases">
        <authorList>
            <person name="Kjaerup R.B."/>
            <person name="Dalgaard T.S."/>
            <person name="Juul-Madsen H.R."/>
        </authorList>
    </citation>
    <scope>NUCLEOTIDE SEQUENCE [LARGE SCALE GENOMIC DNA]</scope>
</reference>
<dbReference type="EMBL" id="LT853696">
    <property type="protein sequence ID" value="SMQ50582.1"/>
    <property type="molecule type" value="Genomic_DNA"/>
</dbReference>
<dbReference type="Proteomes" id="UP000215127">
    <property type="component" value="Chromosome 5"/>
</dbReference>
<organism evidence="2 3">
    <name type="scientific">Zymoseptoria tritici (strain ST99CH_3D7)</name>
    <dbReference type="NCBI Taxonomy" id="1276538"/>
    <lineage>
        <taxon>Eukaryota</taxon>
        <taxon>Fungi</taxon>
        <taxon>Dikarya</taxon>
        <taxon>Ascomycota</taxon>
        <taxon>Pezizomycotina</taxon>
        <taxon>Dothideomycetes</taxon>
        <taxon>Dothideomycetidae</taxon>
        <taxon>Mycosphaerellales</taxon>
        <taxon>Mycosphaerellaceae</taxon>
        <taxon>Zymoseptoria</taxon>
    </lineage>
</organism>
<proteinExistence type="predicted"/>
<accession>A0A1X7RT24</accession>
<evidence type="ECO:0000256" key="1">
    <source>
        <dbReference type="SAM" id="MobiDB-lite"/>
    </source>
</evidence>
<name>A0A1X7RT24_ZYMT9</name>
<feature type="region of interest" description="Disordered" evidence="1">
    <location>
        <begin position="37"/>
        <end position="57"/>
    </location>
</feature>
<sequence>MEPRGFLMSSPRSVLQPLPHNYQAFYLAQHQLNSKGYSETPELSHRSTSTTKHQYRTFERSSQKCSCSASSPSSSAPRPLHSLAPMPAIMLPSAFVHVNRLTLDSPVEPARLAIGPQHTMAWDVVCERTE</sequence>